<keyword evidence="5" id="KW-0175">Coiled coil</keyword>
<dbReference type="OrthoDB" id="9808480at2"/>
<dbReference type="InterPro" id="IPR009061">
    <property type="entry name" value="DNA-bd_dom_put_sf"/>
</dbReference>
<protein>
    <submittedName>
        <fullName evidence="7">Transcriptional regulator</fullName>
    </submittedName>
</protein>
<dbReference type="GO" id="GO:0003700">
    <property type="term" value="F:DNA-binding transcription factor activity"/>
    <property type="evidence" value="ECO:0007669"/>
    <property type="project" value="InterPro"/>
</dbReference>
<evidence type="ECO:0000256" key="1">
    <source>
        <dbReference type="ARBA" id="ARBA00022491"/>
    </source>
</evidence>
<gene>
    <name evidence="7" type="ORF">CAL65_16315</name>
</gene>
<dbReference type="Proteomes" id="UP000256763">
    <property type="component" value="Unassembled WGS sequence"/>
</dbReference>
<dbReference type="InterPro" id="IPR000551">
    <property type="entry name" value="MerR-type_HTH_dom"/>
</dbReference>
<evidence type="ECO:0000313" key="8">
    <source>
        <dbReference type="Proteomes" id="UP000256763"/>
    </source>
</evidence>
<dbReference type="Gene3D" id="1.10.1660.10">
    <property type="match status" value="1"/>
</dbReference>
<proteinExistence type="predicted"/>
<dbReference type="InterPro" id="IPR047057">
    <property type="entry name" value="MerR_fam"/>
</dbReference>
<dbReference type="CDD" id="cd04785">
    <property type="entry name" value="HTH_CadR-PbrR-like"/>
    <property type="match status" value="1"/>
</dbReference>
<dbReference type="GO" id="GO:0003677">
    <property type="term" value="F:DNA binding"/>
    <property type="evidence" value="ECO:0007669"/>
    <property type="project" value="UniProtKB-KW"/>
</dbReference>
<keyword evidence="2" id="KW-0805">Transcription regulation</keyword>
<keyword evidence="8" id="KW-1185">Reference proteome</keyword>
<evidence type="ECO:0000259" key="6">
    <source>
        <dbReference type="PROSITE" id="PS50937"/>
    </source>
</evidence>
<sequence>MFKIGEVARLSGCSRETIRHYEKLKLLNPPRRAANGYRYYDETAIKRLGFIRHGRSLGLDLQTISELLALAEHPDSDCASADRIARHHLERLEERIASLERLADELRSVVVQCGGGRVADCRIIEALFDARYEAE</sequence>
<dbReference type="PRINTS" id="PR00040">
    <property type="entry name" value="HTHMERR"/>
</dbReference>
<dbReference type="SMART" id="SM00422">
    <property type="entry name" value="HTH_MERR"/>
    <property type="match status" value="1"/>
</dbReference>
<evidence type="ECO:0000313" key="7">
    <source>
        <dbReference type="EMBL" id="RFA33914.1"/>
    </source>
</evidence>
<dbReference type="Pfam" id="PF13411">
    <property type="entry name" value="MerR_1"/>
    <property type="match status" value="1"/>
</dbReference>
<comment type="caution">
    <text evidence="7">The sequence shown here is derived from an EMBL/GenBank/DDBJ whole genome shotgun (WGS) entry which is preliminary data.</text>
</comment>
<dbReference type="AlphaFoldDB" id="A0A3E0WLT1"/>
<organism evidence="7 8">
    <name type="scientific">Alkalilimnicola ehrlichii</name>
    <dbReference type="NCBI Taxonomy" id="351052"/>
    <lineage>
        <taxon>Bacteria</taxon>
        <taxon>Pseudomonadati</taxon>
        <taxon>Pseudomonadota</taxon>
        <taxon>Gammaproteobacteria</taxon>
        <taxon>Chromatiales</taxon>
        <taxon>Ectothiorhodospiraceae</taxon>
        <taxon>Alkalilimnicola</taxon>
    </lineage>
</organism>
<accession>A0A3E0WLT1</accession>
<dbReference type="SUPFAM" id="SSF46955">
    <property type="entry name" value="Putative DNA-binding domain"/>
    <property type="match status" value="1"/>
</dbReference>
<evidence type="ECO:0000256" key="4">
    <source>
        <dbReference type="ARBA" id="ARBA00023163"/>
    </source>
</evidence>
<feature type="domain" description="HTH merR-type" evidence="6">
    <location>
        <begin position="1"/>
        <end position="70"/>
    </location>
</feature>
<dbReference type="PROSITE" id="PS50937">
    <property type="entry name" value="HTH_MERR_2"/>
    <property type="match status" value="1"/>
</dbReference>
<keyword evidence="3" id="KW-0238">DNA-binding</keyword>
<keyword evidence="1" id="KW-0678">Repressor</keyword>
<evidence type="ECO:0000256" key="2">
    <source>
        <dbReference type="ARBA" id="ARBA00023015"/>
    </source>
</evidence>
<dbReference type="PANTHER" id="PTHR30204">
    <property type="entry name" value="REDOX-CYCLING DRUG-SENSING TRANSCRIPTIONAL ACTIVATOR SOXR"/>
    <property type="match status" value="1"/>
</dbReference>
<dbReference type="RefSeq" id="WP_116303269.1">
    <property type="nucleotide sequence ID" value="NZ_NFZV01000019.1"/>
</dbReference>
<evidence type="ECO:0000256" key="3">
    <source>
        <dbReference type="ARBA" id="ARBA00023125"/>
    </source>
</evidence>
<reference evidence="8" key="1">
    <citation type="submission" date="2017-05" db="EMBL/GenBank/DDBJ databases">
        <authorList>
            <person name="Sharma S."/>
            <person name="Sidhu C."/>
            <person name="Pinnaka A.K."/>
        </authorList>
    </citation>
    <scope>NUCLEOTIDE SEQUENCE [LARGE SCALE GENOMIC DNA]</scope>
    <source>
        <strain evidence="8">AK93</strain>
    </source>
</reference>
<name>A0A3E0WLT1_9GAMM</name>
<dbReference type="EMBL" id="NFZW01000018">
    <property type="protein sequence ID" value="RFA33914.1"/>
    <property type="molecule type" value="Genomic_DNA"/>
</dbReference>
<keyword evidence="4" id="KW-0804">Transcription</keyword>
<feature type="coiled-coil region" evidence="5">
    <location>
        <begin position="82"/>
        <end position="109"/>
    </location>
</feature>
<dbReference type="PANTHER" id="PTHR30204:SF69">
    <property type="entry name" value="MERR-FAMILY TRANSCRIPTIONAL REGULATOR"/>
    <property type="match status" value="1"/>
</dbReference>
<evidence type="ECO:0000256" key="5">
    <source>
        <dbReference type="SAM" id="Coils"/>
    </source>
</evidence>